<dbReference type="EMBL" id="MN739777">
    <property type="protein sequence ID" value="QHT26009.1"/>
    <property type="molecule type" value="Genomic_DNA"/>
</dbReference>
<organism evidence="2">
    <name type="scientific">viral metagenome</name>
    <dbReference type="NCBI Taxonomy" id="1070528"/>
    <lineage>
        <taxon>unclassified sequences</taxon>
        <taxon>metagenomes</taxon>
        <taxon>organismal metagenomes</taxon>
    </lineage>
</organism>
<sequence>MDITNGNYLIHYISNASNFQIDVYNQANNKRYQANKPLSDYAMYKDIGLDICEIITTCFKEVVSEDDDEIDYYSINDDGESLTFNFVYKEIIKLKVTCDCIRTESQKLDTLSLKQHMLKQFKELKEENETLTQQLEDLMNEISMLKSVPTFTMVYGTRVNTKIKHLCIADYLTQDIIDKIEMGIKFDCDPVSINYSGNNVSNAQQYFGNVVIKSDHGASSNRSKCLNAEKPSSDPDKMQIVFQNPRYKYIIDFNDLVELEDLESLIIVNMAHGGLDYIVNRIDNLSTLSKFPNLKSLKFVNVSSTENLKVLYETPSKLQTIALYNCSIPFDKGFLQNKNLSRVKTVIINKGTDIGKTRNGIIVKEI</sequence>
<name>A0A6C0ECL5_9ZZZZ</name>
<accession>A0A6C0ECL5</accession>
<keyword evidence="1" id="KW-0175">Coiled coil</keyword>
<evidence type="ECO:0000313" key="2">
    <source>
        <dbReference type="EMBL" id="QHT26009.1"/>
    </source>
</evidence>
<evidence type="ECO:0000256" key="1">
    <source>
        <dbReference type="SAM" id="Coils"/>
    </source>
</evidence>
<reference evidence="2" key="1">
    <citation type="journal article" date="2020" name="Nature">
        <title>Giant virus diversity and host interactions through global metagenomics.</title>
        <authorList>
            <person name="Schulz F."/>
            <person name="Roux S."/>
            <person name="Paez-Espino D."/>
            <person name="Jungbluth S."/>
            <person name="Walsh D.A."/>
            <person name="Denef V.J."/>
            <person name="McMahon K.D."/>
            <person name="Konstantinidis K.T."/>
            <person name="Eloe-Fadrosh E.A."/>
            <person name="Kyrpides N.C."/>
            <person name="Woyke T."/>
        </authorList>
    </citation>
    <scope>NUCLEOTIDE SEQUENCE</scope>
    <source>
        <strain evidence="2">GVMAG-M-3300023179-27</strain>
    </source>
</reference>
<feature type="coiled-coil region" evidence="1">
    <location>
        <begin position="114"/>
        <end position="148"/>
    </location>
</feature>
<protein>
    <submittedName>
        <fullName evidence="2">Uncharacterized protein</fullName>
    </submittedName>
</protein>
<dbReference type="AlphaFoldDB" id="A0A6C0ECL5"/>
<proteinExistence type="predicted"/>